<keyword evidence="4" id="KW-0811">Translocation</keyword>
<comment type="similarity">
    <text evidence="2 4">Belongs to the nucleoporin interacting component (NIC) family.</text>
</comment>
<evidence type="ECO:0000256" key="2">
    <source>
        <dbReference type="ARBA" id="ARBA00010186"/>
    </source>
</evidence>
<keyword evidence="4" id="KW-0472">Membrane</keyword>
<keyword evidence="3 4" id="KW-0539">Nucleus</keyword>
<dbReference type="InterPro" id="IPR007231">
    <property type="entry name" value="Nucleoporin_int_Nup93/Nic96"/>
</dbReference>
<organism evidence="6">
    <name type="scientific">Aureoumbra lagunensis</name>
    <dbReference type="NCBI Taxonomy" id="44058"/>
    <lineage>
        <taxon>Eukaryota</taxon>
        <taxon>Sar</taxon>
        <taxon>Stramenopiles</taxon>
        <taxon>Ochrophyta</taxon>
        <taxon>Pelagophyceae</taxon>
        <taxon>Pelagomonadales</taxon>
        <taxon>Aureoumbra</taxon>
    </lineage>
</organism>
<dbReference type="AlphaFoldDB" id="A0A7S3JVR4"/>
<keyword evidence="5" id="KW-0175">Coiled coil</keyword>
<keyword evidence="4" id="KW-0653">Protein transport</keyword>
<gene>
    <name evidence="6" type="ORF">ALAG00032_LOCUS5863</name>
</gene>
<dbReference type="GO" id="GO:0016973">
    <property type="term" value="P:poly(A)+ mRNA export from nucleus"/>
    <property type="evidence" value="ECO:0007669"/>
    <property type="project" value="TreeGrafter"/>
</dbReference>
<sequence length="894" mass="98173">MLSSSKIQAESLRAMLAQQAGVNSELPQLEKSLEELEADTALLASKQHLPRRKVEGWVQSSRLIQPEDVEMSTAQSAAEASHLLAGAIDATSLRRQIRELGIRADYASMYDDVLNASTGSPTATIFAASSSIAENDEFEAVLTARGEEVILTAVEAGIDEAWRASQATVSALEYADWEEAKKRTFQDAGLLQAVHEEQLDDGTSTVDNKQKTKKKLDTEAQEAGNIISTLCTCARGMKDMAICTEFGTRAERQHKASVQCWRLLYALAREGKRFRELPGAEKSRAVQRLGNDVSGPSWAAATRGATRRMITYDASAPQKQLRAEIWLRKAGRHFLEWQYKNVVEARLKADGDILRAHVMERYAEADDAAKFVAWQRSRHQLPAPSIDPRRPRLEGEPLWPQLYVALRCGQLRPGANICKAAQHELTVGSMSIMGTSRRLGQGLGLLAEALEARAEYDEALEIEGWLASASVPPEVIALASAELQAKAEILAEAIDQAAAAVEGLRLASSQPSSMQSNIDDSSLLDPYEVAVLDLILQGSAPFRQPAEAAIAARAHDTLARTAEDFVWRELYRSSASPNLEQNTKQLASTIQAWGPRHFDPDGRQPFRYANYLLLAGKTLAACGYLSNDAPRDALHIAIALDAYSLLQTDNDQMKHQTTEFCLETAVSAYAQHLAQADPALALEYVAWLYLRENYGTDNIQLEQKLLGALQTYDPKRRHPVAFSEEERFSAFAGVVVSLILDTRALDALCGTLDPVTAERSGGALSQHFPNRTVVDSILALAARVAQVHGDPQDAVDLFALAGKRWWPLVVDVFIDQLALLAAKHQSSTGTKTAENNEQSLQKQQLSSAELRKAWLEKATKLAANASVRDQLLRHVPRAAGHTFQLLLNMAAFFR</sequence>
<evidence type="ECO:0000256" key="4">
    <source>
        <dbReference type="RuleBase" id="RU364035"/>
    </source>
</evidence>
<keyword evidence="4" id="KW-0509">mRNA transport</keyword>
<evidence type="ECO:0000256" key="3">
    <source>
        <dbReference type="ARBA" id="ARBA00023242"/>
    </source>
</evidence>
<feature type="coiled-coil region" evidence="5">
    <location>
        <begin position="19"/>
        <end position="46"/>
    </location>
</feature>
<accession>A0A7S3JVR4</accession>
<name>A0A7S3JVR4_9STRA</name>
<comment type="subcellular location">
    <subcellularLocation>
        <location evidence="1">Nucleus envelope</location>
    </subcellularLocation>
    <subcellularLocation>
        <location evidence="4">Nucleus</location>
        <location evidence="4">Nuclear pore complex</location>
    </subcellularLocation>
</comment>
<dbReference type="Pfam" id="PF04097">
    <property type="entry name" value="Nic96"/>
    <property type="match status" value="1"/>
</dbReference>
<dbReference type="EMBL" id="HBIJ01008303">
    <property type="protein sequence ID" value="CAE0365121.1"/>
    <property type="molecule type" value="Transcribed_RNA"/>
</dbReference>
<dbReference type="GO" id="GO:0006606">
    <property type="term" value="P:protein import into nucleus"/>
    <property type="evidence" value="ECO:0007669"/>
    <property type="project" value="TreeGrafter"/>
</dbReference>
<dbReference type="GO" id="GO:0017056">
    <property type="term" value="F:structural constituent of nuclear pore"/>
    <property type="evidence" value="ECO:0007669"/>
    <property type="project" value="InterPro"/>
</dbReference>
<protein>
    <recommendedName>
        <fullName evidence="4">Nuclear pore protein</fullName>
    </recommendedName>
</protein>
<dbReference type="GO" id="GO:0005643">
    <property type="term" value="C:nuclear pore"/>
    <property type="evidence" value="ECO:0007669"/>
    <property type="project" value="UniProtKB-SubCell"/>
</dbReference>
<proteinExistence type="inferred from homology"/>
<evidence type="ECO:0000256" key="5">
    <source>
        <dbReference type="SAM" id="Coils"/>
    </source>
</evidence>
<evidence type="ECO:0000313" key="6">
    <source>
        <dbReference type="EMBL" id="CAE0365121.1"/>
    </source>
</evidence>
<keyword evidence="4" id="KW-0813">Transport</keyword>
<evidence type="ECO:0000256" key="1">
    <source>
        <dbReference type="ARBA" id="ARBA00004259"/>
    </source>
</evidence>
<keyword evidence="4" id="KW-0906">Nuclear pore complex</keyword>
<reference evidence="6" key="1">
    <citation type="submission" date="2021-01" db="EMBL/GenBank/DDBJ databases">
        <authorList>
            <person name="Corre E."/>
            <person name="Pelletier E."/>
            <person name="Niang G."/>
            <person name="Scheremetjew M."/>
            <person name="Finn R."/>
            <person name="Kale V."/>
            <person name="Holt S."/>
            <person name="Cochrane G."/>
            <person name="Meng A."/>
            <person name="Brown T."/>
            <person name="Cohen L."/>
        </authorList>
    </citation>
    <scope>NUCLEOTIDE SEQUENCE</scope>
    <source>
        <strain evidence="6">CCMP1510</strain>
    </source>
</reference>
<dbReference type="PANTHER" id="PTHR11225:SF4">
    <property type="entry name" value="NUCLEAR PORE COMPLEX PROTEIN NUP93"/>
    <property type="match status" value="1"/>
</dbReference>
<dbReference type="PANTHER" id="PTHR11225">
    <property type="entry name" value="NUCLEAR PORE COMPLEX PROTEIN NUP93 NUCLEOPORIN NUP93 DEAD EYE PROTEIN"/>
    <property type="match status" value="1"/>
</dbReference>